<evidence type="ECO:0000256" key="3">
    <source>
        <dbReference type="PIRSR" id="PIRSR000097-3"/>
    </source>
</evidence>
<reference evidence="5" key="1">
    <citation type="submission" date="2021-03" db="EMBL/GenBank/DDBJ databases">
        <authorList>
            <person name="Bekaert M."/>
        </authorList>
    </citation>
    <scope>NUCLEOTIDE SEQUENCE</scope>
</reference>
<dbReference type="Gene3D" id="3.20.20.100">
    <property type="entry name" value="NADP-dependent oxidoreductase domain"/>
    <property type="match status" value="2"/>
</dbReference>
<dbReference type="InterPro" id="IPR020471">
    <property type="entry name" value="AKR"/>
</dbReference>
<dbReference type="PROSITE" id="PS00798">
    <property type="entry name" value="ALDOKETO_REDUCTASE_1"/>
    <property type="match status" value="1"/>
</dbReference>
<feature type="active site" description="Proton donor" evidence="1">
    <location>
        <position position="53"/>
    </location>
</feature>
<dbReference type="PANTHER" id="PTHR11732">
    <property type="entry name" value="ALDO/KETO REDUCTASE"/>
    <property type="match status" value="1"/>
</dbReference>
<sequence>MANKFSFTLNSGSVMPALGFGTYAPQHVEDDVLKAVRIAVKAGYRHLDCAAIYRNERAVGQALKQLIVESTITRKDIFVTSKLWNTCHRPDLVRSSLKKSLEDLGLSYLDLYLVHWPMGYQDDLGLSYLDMYLLHWPMGYQVSMTDDLGLSYLDMYLLHWPIGHQVNFVETWKALEDCVDEGLVKDIGLSNFNSKQIERLLEVARIKPSNNQVECHLHLAQNKLIEYCKSKNITVTAYSPLGSPGNKRKQEVWENTKTRSNPETDKYIIRCPHTPALEEPVVKQLASQKNKTPAQILLRFLLQRGLAVIPKSVTQVRITENFQVFDFELSDEAGCTV</sequence>
<evidence type="ECO:0000259" key="4">
    <source>
        <dbReference type="Pfam" id="PF00248"/>
    </source>
</evidence>
<dbReference type="PROSITE" id="PS00063">
    <property type="entry name" value="ALDOKETO_REDUCTASE_3"/>
    <property type="match status" value="1"/>
</dbReference>
<dbReference type="OrthoDB" id="416253at2759"/>
<dbReference type="SUPFAM" id="SSF51430">
    <property type="entry name" value="NAD(P)-linked oxidoreductase"/>
    <property type="match status" value="2"/>
</dbReference>
<feature type="site" description="Lowers pKa of active site Tyr" evidence="3">
    <location>
        <position position="82"/>
    </location>
</feature>
<dbReference type="InterPro" id="IPR036812">
    <property type="entry name" value="NAD(P)_OxRdtase_dom_sf"/>
</dbReference>
<dbReference type="PIRSF" id="PIRSF000097">
    <property type="entry name" value="AKR"/>
    <property type="match status" value="1"/>
</dbReference>
<dbReference type="InterPro" id="IPR023210">
    <property type="entry name" value="NADP_OxRdtase_dom"/>
</dbReference>
<proteinExistence type="predicted"/>
<feature type="domain" description="NADP-dependent oxidoreductase" evidence="4">
    <location>
        <begin position="146"/>
        <end position="332"/>
    </location>
</feature>
<feature type="domain" description="NADP-dependent oxidoreductase" evidence="4">
    <location>
        <begin position="18"/>
        <end position="120"/>
    </location>
</feature>
<evidence type="ECO:0000256" key="1">
    <source>
        <dbReference type="PIRSR" id="PIRSR000097-1"/>
    </source>
</evidence>
<gene>
    <name evidence="5" type="ORF">MEDL_24351</name>
</gene>
<feature type="binding site" evidence="2">
    <location>
        <position position="115"/>
    </location>
    <ligand>
        <name>substrate</name>
    </ligand>
</feature>
<dbReference type="PROSITE" id="PS00062">
    <property type="entry name" value="ALDOKETO_REDUCTASE_2"/>
    <property type="match status" value="1"/>
</dbReference>
<evidence type="ECO:0000313" key="5">
    <source>
        <dbReference type="EMBL" id="CAG2210238.1"/>
    </source>
</evidence>
<dbReference type="PRINTS" id="PR00069">
    <property type="entry name" value="ALDKETRDTASE"/>
</dbReference>
<evidence type="ECO:0000256" key="2">
    <source>
        <dbReference type="PIRSR" id="PIRSR000097-2"/>
    </source>
</evidence>
<dbReference type="AlphaFoldDB" id="A0A8S3RLD6"/>
<dbReference type="Pfam" id="PF00248">
    <property type="entry name" value="Aldo_ket_red"/>
    <property type="match status" value="2"/>
</dbReference>
<dbReference type="EC" id="1.1.1.21" evidence="5"/>
<comment type="caution">
    <text evidence="5">The sequence shown here is derived from an EMBL/GenBank/DDBJ whole genome shotgun (WGS) entry which is preliminary data.</text>
</comment>
<keyword evidence="5" id="KW-0560">Oxidoreductase</keyword>
<dbReference type="EMBL" id="CAJPWZ010001228">
    <property type="protein sequence ID" value="CAG2210238.1"/>
    <property type="molecule type" value="Genomic_DNA"/>
</dbReference>
<evidence type="ECO:0000313" key="6">
    <source>
        <dbReference type="Proteomes" id="UP000683360"/>
    </source>
</evidence>
<name>A0A8S3RLD6_MYTED</name>
<dbReference type="CDD" id="cd19071">
    <property type="entry name" value="AKR_AKR1-5-like"/>
    <property type="match status" value="1"/>
</dbReference>
<dbReference type="Proteomes" id="UP000683360">
    <property type="component" value="Unassembled WGS sequence"/>
</dbReference>
<accession>A0A8S3RLD6</accession>
<keyword evidence="6" id="KW-1185">Reference proteome</keyword>
<dbReference type="GO" id="GO:0016491">
    <property type="term" value="F:oxidoreductase activity"/>
    <property type="evidence" value="ECO:0007669"/>
    <property type="project" value="UniProtKB-KW"/>
</dbReference>
<protein>
    <submittedName>
        <fullName evidence="5">AKR1B</fullName>
        <ecNumber evidence="5">1.1.1.21</ecNumber>
    </submittedName>
</protein>
<dbReference type="InterPro" id="IPR018170">
    <property type="entry name" value="Aldo/ket_reductase_CS"/>
</dbReference>
<organism evidence="5 6">
    <name type="scientific">Mytilus edulis</name>
    <name type="common">Blue mussel</name>
    <dbReference type="NCBI Taxonomy" id="6550"/>
    <lineage>
        <taxon>Eukaryota</taxon>
        <taxon>Metazoa</taxon>
        <taxon>Spiralia</taxon>
        <taxon>Lophotrochozoa</taxon>
        <taxon>Mollusca</taxon>
        <taxon>Bivalvia</taxon>
        <taxon>Autobranchia</taxon>
        <taxon>Pteriomorphia</taxon>
        <taxon>Mytilida</taxon>
        <taxon>Mytiloidea</taxon>
        <taxon>Mytilidae</taxon>
        <taxon>Mytilinae</taxon>
        <taxon>Mytilus</taxon>
    </lineage>
</organism>